<proteinExistence type="predicted"/>
<dbReference type="Pfam" id="PF07648">
    <property type="entry name" value="Kazal_2"/>
    <property type="match status" value="1"/>
</dbReference>
<keyword evidence="1" id="KW-0732">Signal</keyword>
<feature type="signal peptide" evidence="1">
    <location>
        <begin position="1"/>
        <end position="19"/>
    </location>
</feature>
<dbReference type="Proteomes" id="UP000837857">
    <property type="component" value="Chromosome 15"/>
</dbReference>
<dbReference type="InterPro" id="IPR036058">
    <property type="entry name" value="Kazal_dom_sf"/>
</dbReference>
<name>A0ABN8I0B3_9NEOP</name>
<dbReference type="CDD" id="cd00104">
    <property type="entry name" value="KAZAL_FS"/>
    <property type="match status" value="1"/>
</dbReference>
<organism evidence="3 4">
    <name type="scientific">Iphiclides podalirius</name>
    <name type="common">scarce swallowtail</name>
    <dbReference type="NCBI Taxonomy" id="110791"/>
    <lineage>
        <taxon>Eukaryota</taxon>
        <taxon>Metazoa</taxon>
        <taxon>Ecdysozoa</taxon>
        <taxon>Arthropoda</taxon>
        <taxon>Hexapoda</taxon>
        <taxon>Insecta</taxon>
        <taxon>Pterygota</taxon>
        <taxon>Neoptera</taxon>
        <taxon>Endopterygota</taxon>
        <taxon>Lepidoptera</taxon>
        <taxon>Glossata</taxon>
        <taxon>Ditrysia</taxon>
        <taxon>Papilionoidea</taxon>
        <taxon>Papilionidae</taxon>
        <taxon>Papilioninae</taxon>
        <taxon>Iphiclides</taxon>
    </lineage>
</organism>
<dbReference type="InterPro" id="IPR002350">
    <property type="entry name" value="Kazal_dom"/>
</dbReference>
<evidence type="ECO:0000259" key="2">
    <source>
        <dbReference type="PROSITE" id="PS51465"/>
    </source>
</evidence>
<dbReference type="SMART" id="SM00280">
    <property type="entry name" value="KAZAL"/>
    <property type="match status" value="1"/>
</dbReference>
<reference evidence="3" key="1">
    <citation type="submission" date="2022-03" db="EMBL/GenBank/DDBJ databases">
        <authorList>
            <person name="Martin H S."/>
        </authorList>
    </citation>
    <scope>NUCLEOTIDE SEQUENCE</scope>
</reference>
<accession>A0ABN8I0B3</accession>
<feature type="non-terminal residue" evidence="3">
    <location>
        <position position="82"/>
    </location>
</feature>
<evidence type="ECO:0000256" key="1">
    <source>
        <dbReference type="SAM" id="SignalP"/>
    </source>
</evidence>
<evidence type="ECO:0000313" key="4">
    <source>
        <dbReference type="Proteomes" id="UP000837857"/>
    </source>
</evidence>
<protein>
    <recommendedName>
        <fullName evidence="2">Kazal-like domain-containing protein</fullName>
    </recommendedName>
</protein>
<dbReference type="PROSITE" id="PS51465">
    <property type="entry name" value="KAZAL_2"/>
    <property type="match status" value="1"/>
</dbReference>
<dbReference type="EMBL" id="OW152827">
    <property type="protein sequence ID" value="CAH2044134.1"/>
    <property type="molecule type" value="Genomic_DNA"/>
</dbReference>
<feature type="domain" description="Kazal-like" evidence="2">
    <location>
        <begin position="17"/>
        <end position="66"/>
    </location>
</feature>
<sequence>MLFKLGLLFAAICLGVAFARLPCQCPLVSDPVCGSNGQTYGSMCFLDCARLREPNVTLASVGPCEINSGGVAPRPGPRAARH</sequence>
<evidence type="ECO:0000313" key="3">
    <source>
        <dbReference type="EMBL" id="CAH2044134.1"/>
    </source>
</evidence>
<feature type="chain" id="PRO_5045202650" description="Kazal-like domain-containing protein" evidence="1">
    <location>
        <begin position="20"/>
        <end position="82"/>
    </location>
</feature>
<keyword evidence="4" id="KW-1185">Reference proteome</keyword>
<gene>
    <name evidence="3" type="ORF">IPOD504_LOCUS4596</name>
</gene>
<dbReference type="Gene3D" id="3.30.60.30">
    <property type="match status" value="1"/>
</dbReference>
<dbReference type="PROSITE" id="PS00282">
    <property type="entry name" value="KAZAL_1"/>
    <property type="match status" value="1"/>
</dbReference>
<dbReference type="SUPFAM" id="SSF100895">
    <property type="entry name" value="Kazal-type serine protease inhibitors"/>
    <property type="match status" value="1"/>
</dbReference>